<accession>A0A540MUI0</accession>
<dbReference type="AlphaFoldDB" id="A0A540MUI0"/>
<organism evidence="1 2">
    <name type="scientific">Malus baccata</name>
    <name type="common">Siberian crab apple</name>
    <name type="synonym">Pyrus baccata</name>
    <dbReference type="NCBI Taxonomy" id="106549"/>
    <lineage>
        <taxon>Eukaryota</taxon>
        <taxon>Viridiplantae</taxon>
        <taxon>Streptophyta</taxon>
        <taxon>Embryophyta</taxon>
        <taxon>Tracheophyta</taxon>
        <taxon>Spermatophyta</taxon>
        <taxon>Magnoliopsida</taxon>
        <taxon>eudicotyledons</taxon>
        <taxon>Gunneridae</taxon>
        <taxon>Pentapetalae</taxon>
        <taxon>rosids</taxon>
        <taxon>fabids</taxon>
        <taxon>Rosales</taxon>
        <taxon>Rosaceae</taxon>
        <taxon>Amygdaloideae</taxon>
        <taxon>Maleae</taxon>
        <taxon>Malus</taxon>
    </lineage>
</organism>
<dbReference type="EMBL" id="VIEB01000176">
    <property type="protein sequence ID" value="TQE02421.1"/>
    <property type="molecule type" value="Genomic_DNA"/>
</dbReference>
<dbReference type="Proteomes" id="UP000315295">
    <property type="component" value="Unassembled WGS sequence"/>
</dbReference>
<comment type="caution">
    <text evidence="1">The sequence shown here is derived from an EMBL/GenBank/DDBJ whole genome shotgun (WGS) entry which is preliminary data.</text>
</comment>
<name>A0A540MUI0_MALBA</name>
<keyword evidence="2" id="KW-1185">Reference proteome</keyword>
<proteinExistence type="predicted"/>
<evidence type="ECO:0000313" key="2">
    <source>
        <dbReference type="Proteomes" id="UP000315295"/>
    </source>
</evidence>
<evidence type="ECO:0000313" key="1">
    <source>
        <dbReference type="EMBL" id="TQE02421.1"/>
    </source>
</evidence>
<protein>
    <submittedName>
        <fullName evidence="1">Uncharacterized protein</fullName>
    </submittedName>
</protein>
<sequence length="63" mass="7535">MERGKPSIARSEQQLQRLTDWTWNRHLSHVLDSHRTYKRENWMIFSNSLLSSVQNPLLHAFSV</sequence>
<gene>
    <name evidence="1" type="ORF">C1H46_011946</name>
</gene>
<reference evidence="1 2" key="1">
    <citation type="journal article" date="2019" name="G3 (Bethesda)">
        <title>Sequencing of a Wild Apple (Malus baccata) Genome Unravels the Differences Between Cultivated and Wild Apple Species Regarding Disease Resistance and Cold Tolerance.</title>
        <authorList>
            <person name="Chen X."/>
        </authorList>
    </citation>
    <scope>NUCLEOTIDE SEQUENCE [LARGE SCALE GENOMIC DNA]</scope>
    <source>
        <strain evidence="2">cv. Shandingzi</strain>
        <tissue evidence="1">Leaves</tissue>
    </source>
</reference>